<evidence type="ECO:0000313" key="4">
    <source>
        <dbReference type="Proteomes" id="UP001189429"/>
    </source>
</evidence>
<dbReference type="InterPro" id="IPR015943">
    <property type="entry name" value="WD40/YVTN_repeat-like_dom_sf"/>
</dbReference>
<feature type="region of interest" description="Disordered" evidence="2">
    <location>
        <begin position="304"/>
        <end position="348"/>
    </location>
</feature>
<dbReference type="InterPro" id="IPR001680">
    <property type="entry name" value="WD40_rpt"/>
</dbReference>
<evidence type="ECO:0000256" key="2">
    <source>
        <dbReference type="SAM" id="MobiDB-lite"/>
    </source>
</evidence>
<name>A0ABN9UQ63_9DINO</name>
<dbReference type="Gene3D" id="2.130.10.10">
    <property type="entry name" value="YVTN repeat-like/Quinoprotein amine dehydrogenase"/>
    <property type="match status" value="2"/>
</dbReference>
<gene>
    <name evidence="3" type="ORF">PCOR1329_LOCUS50595</name>
</gene>
<dbReference type="PANTHER" id="PTHR19879">
    <property type="entry name" value="TRANSCRIPTION INITIATION FACTOR TFIID"/>
    <property type="match status" value="1"/>
</dbReference>
<dbReference type="SUPFAM" id="SSF54236">
    <property type="entry name" value="Ubiquitin-like"/>
    <property type="match status" value="1"/>
</dbReference>
<dbReference type="CDD" id="cd00200">
    <property type="entry name" value="WD40"/>
    <property type="match status" value="1"/>
</dbReference>
<feature type="repeat" description="WD" evidence="1">
    <location>
        <begin position="103"/>
        <end position="144"/>
    </location>
</feature>
<proteinExistence type="predicted"/>
<sequence length="1132" mass="122620">MRVFVFSCSGRELADLPASPSWHLQDVLEALPKDTGAPLCERRLLFGERELCESLTLADLGASGTVELTLVITPPLRVVCAGRDGAAKIFSAATAECLCVLKNDTHGSDVRSVMFSTDGKQVFTVSHDHSARVWCASSGECLLALGNFKDDPVSAVFSHDGEQVLVASDCLARVWSITSATCLSTLEGHQDLVQSAVFSPDGCHALTASSDCTAKIWSTASGVCSRTLDGHLDYVQSAAYSSSGDAVLTVSFDCTAKIWSASSGMCLHTLEHQEDYVKRAVFSPDCKMVLTFFNSTAKGLVRPHCQGTPRAEPAAPPTLRSAAALQQRRRGTRGAPMPPERRRPPGECGLGVRLRVEARLEGSASRADCLELRAAGSPEECFARLEYATLAWFGAAVTCGFQLLVEAAGTSAALLTPSHLRDSFLWNHGHICVKVRPAIRLRGRSVFEHGRWIHAAASTIQRRWQLYRRWRQWVEAEDILCAFDLAVSRQGLRVWNPVPLAQADTSSPSLVADPKLLRLAVVLLTCMPCQSQPEKLFLQWAEQRSVFFVVQAAAEFTQCLSELAFDRWPGCRNVLGLLVRELLNKLGSAFPFMVEPAVEQHVEAVAAAAATAAKRRRGSCSSGEVLRRSFETGIQSAVLACVLQMASEAIWSSATSFHDEELLWRIRDMPSYRQVLATVQQLQPGADNERLLLLRPAGLPHVVGEEVLLLPARRSENLGVALQASCLFYGVDYAKLCLDVAEEHTGFGEHALPVETIVGSIPAEGTFLTLWVQYESPEPGSFERALQDIVNAVGSRFSLDRQHCICKLEARWSSPEVTPEVPEMPLGLGDTLVLPEVYSGETQYFHFYDSVERRMTTVRCPLASIVKALREECALVHGEPLAQVPFAHLAKHVARPTSLLGSMRGLQRRLDHWLQAPFSGADVEPKNLDYRNCSAWLTPGFLPAQVAKATRGLAQVAPGIVGRGLRGGAPGDAARAGRAGRLRDGAAAGAAADAEEEQQRQKGFRDFFRCDVKGRLEKNGGPRVYHDFFSSEKKGQEKRPVAAKAASGTSASKLAKRPESVVPVMAAAAASSAPLVLFQPLTKWSLVEVQKLSAHQAVLPSQWGVSLPHGATLASGALAGATLGGMLAPRPL</sequence>
<reference evidence="3" key="1">
    <citation type="submission" date="2023-10" db="EMBL/GenBank/DDBJ databases">
        <authorList>
            <person name="Chen Y."/>
            <person name="Shah S."/>
            <person name="Dougan E. K."/>
            <person name="Thang M."/>
            <person name="Chan C."/>
        </authorList>
    </citation>
    <scope>NUCLEOTIDE SEQUENCE [LARGE SCALE GENOMIC DNA]</scope>
</reference>
<dbReference type="SUPFAM" id="SSF50978">
    <property type="entry name" value="WD40 repeat-like"/>
    <property type="match status" value="1"/>
</dbReference>
<feature type="repeat" description="WD" evidence="1">
    <location>
        <begin position="186"/>
        <end position="227"/>
    </location>
</feature>
<comment type="caution">
    <text evidence="3">The sequence shown here is derived from an EMBL/GenBank/DDBJ whole genome shotgun (WGS) entry which is preliminary data.</text>
</comment>
<evidence type="ECO:0000256" key="1">
    <source>
        <dbReference type="PROSITE-ProRule" id="PRU00221"/>
    </source>
</evidence>
<dbReference type="PROSITE" id="PS50294">
    <property type="entry name" value="WD_REPEATS_REGION"/>
    <property type="match status" value="3"/>
</dbReference>
<protein>
    <submittedName>
        <fullName evidence="3">Uncharacterized protein</fullName>
    </submittedName>
</protein>
<accession>A0ABN9UQ63</accession>
<dbReference type="SMART" id="SM00320">
    <property type="entry name" value="WD40"/>
    <property type="match status" value="4"/>
</dbReference>
<evidence type="ECO:0000313" key="3">
    <source>
        <dbReference type="EMBL" id="CAK0862089.1"/>
    </source>
</evidence>
<dbReference type="PANTHER" id="PTHR19879:SF9">
    <property type="entry name" value="TRANSCRIPTION INITIATION FACTOR TFIID SUBUNIT 5"/>
    <property type="match status" value="1"/>
</dbReference>
<dbReference type="Pfam" id="PF00400">
    <property type="entry name" value="WD40"/>
    <property type="match status" value="4"/>
</dbReference>
<dbReference type="Proteomes" id="UP001189429">
    <property type="component" value="Unassembled WGS sequence"/>
</dbReference>
<feature type="repeat" description="WD" evidence="1">
    <location>
        <begin position="228"/>
        <end position="269"/>
    </location>
</feature>
<organism evidence="3 4">
    <name type="scientific">Prorocentrum cordatum</name>
    <dbReference type="NCBI Taxonomy" id="2364126"/>
    <lineage>
        <taxon>Eukaryota</taxon>
        <taxon>Sar</taxon>
        <taxon>Alveolata</taxon>
        <taxon>Dinophyceae</taxon>
        <taxon>Prorocentrales</taxon>
        <taxon>Prorocentraceae</taxon>
        <taxon>Prorocentrum</taxon>
    </lineage>
</organism>
<keyword evidence="4" id="KW-1185">Reference proteome</keyword>
<dbReference type="EMBL" id="CAUYUJ010016125">
    <property type="protein sequence ID" value="CAK0862089.1"/>
    <property type="molecule type" value="Genomic_DNA"/>
</dbReference>
<dbReference type="InterPro" id="IPR036322">
    <property type="entry name" value="WD40_repeat_dom_sf"/>
</dbReference>
<dbReference type="InterPro" id="IPR029071">
    <property type="entry name" value="Ubiquitin-like_domsf"/>
</dbReference>
<dbReference type="PROSITE" id="PS50082">
    <property type="entry name" value="WD_REPEATS_2"/>
    <property type="match status" value="3"/>
</dbReference>
<keyword evidence="1" id="KW-0853">WD repeat</keyword>